<dbReference type="PANTHER" id="PTHR22708">
    <property type="entry name" value="LEUCINE-RICH REPEAT-CONTAINING PROTEIN 56"/>
    <property type="match status" value="1"/>
</dbReference>
<keyword evidence="1" id="KW-0433">Leucine-rich repeat</keyword>
<dbReference type="EMBL" id="DS022309">
    <property type="protein sequence ID" value="OAJ43229.1"/>
    <property type="molecule type" value="Genomic_DNA"/>
</dbReference>
<keyword evidence="2" id="KW-0677">Repeat</keyword>
<dbReference type="PROSITE" id="PS51450">
    <property type="entry name" value="LRR"/>
    <property type="match status" value="2"/>
</dbReference>
<reference evidence="4 5" key="2">
    <citation type="submission" date="2016-05" db="EMBL/GenBank/DDBJ databases">
        <title>Lineage-specific infection strategies underlie the spectrum of fungal disease in amphibians.</title>
        <authorList>
            <person name="Cuomo C.A."/>
            <person name="Farrer R.A."/>
            <person name="James T."/>
            <person name="Longcore J."/>
            <person name="Birren B."/>
        </authorList>
    </citation>
    <scope>NUCLEOTIDE SEQUENCE [LARGE SCALE GENOMIC DNA]</scope>
    <source>
        <strain evidence="4 5">JEL423</strain>
    </source>
</reference>
<dbReference type="InterPro" id="IPR040091">
    <property type="entry name" value="LRRC56"/>
</dbReference>
<evidence type="ECO:0008006" key="6">
    <source>
        <dbReference type="Google" id="ProtNLM"/>
    </source>
</evidence>
<dbReference type="VEuPathDB" id="FungiDB:BDEG_26603"/>
<protein>
    <recommendedName>
        <fullName evidence="6">Leucine-rich repeat-containing protein 56</fullName>
    </recommendedName>
</protein>
<dbReference type="PANTHER" id="PTHR22708:SF0">
    <property type="entry name" value="LEUCINE-RICH REPEAT-CONTAINING PROTEIN 56"/>
    <property type="match status" value="1"/>
</dbReference>
<dbReference type="InterPro" id="IPR001611">
    <property type="entry name" value="Leu-rich_rpt"/>
</dbReference>
<dbReference type="InterPro" id="IPR032675">
    <property type="entry name" value="LRR_dom_sf"/>
</dbReference>
<evidence type="ECO:0000256" key="2">
    <source>
        <dbReference type="ARBA" id="ARBA00022737"/>
    </source>
</evidence>
<evidence type="ECO:0000256" key="3">
    <source>
        <dbReference type="SAM" id="MobiDB-lite"/>
    </source>
</evidence>
<organism evidence="4 5">
    <name type="scientific">Batrachochytrium dendrobatidis (strain JEL423)</name>
    <dbReference type="NCBI Taxonomy" id="403673"/>
    <lineage>
        <taxon>Eukaryota</taxon>
        <taxon>Fungi</taxon>
        <taxon>Fungi incertae sedis</taxon>
        <taxon>Chytridiomycota</taxon>
        <taxon>Chytridiomycota incertae sedis</taxon>
        <taxon>Chytridiomycetes</taxon>
        <taxon>Rhizophydiales</taxon>
        <taxon>Rhizophydiales incertae sedis</taxon>
        <taxon>Batrachochytrium</taxon>
    </lineage>
</organism>
<dbReference type="eggNOG" id="KOG0531">
    <property type="taxonomic scope" value="Eukaryota"/>
</dbReference>
<dbReference type="InterPro" id="IPR025875">
    <property type="entry name" value="Leu-rich_rpt_4"/>
</dbReference>
<gene>
    <name evidence="4" type="ORF">BDEG_26603</name>
</gene>
<dbReference type="SUPFAM" id="SSF52058">
    <property type="entry name" value="L domain-like"/>
    <property type="match status" value="1"/>
</dbReference>
<accession>A0A177WSY2</accession>
<evidence type="ECO:0000256" key="1">
    <source>
        <dbReference type="ARBA" id="ARBA00022614"/>
    </source>
</evidence>
<feature type="region of interest" description="Disordered" evidence="3">
    <location>
        <begin position="386"/>
        <end position="411"/>
    </location>
</feature>
<dbReference type="AlphaFoldDB" id="A0A177WSY2"/>
<dbReference type="Gene3D" id="3.80.10.10">
    <property type="entry name" value="Ribonuclease Inhibitor"/>
    <property type="match status" value="1"/>
</dbReference>
<name>A0A177WSY2_BATDL</name>
<dbReference type="OrthoDB" id="676979at2759"/>
<evidence type="ECO:0000313" key="5">
    <source>
        <dbReference type="Proteomes" id="UP000077115"/>
    </source>
</evidence>
<evidence type="ECO:0000313" key="4">
    <source>
        <dbReference type="EMBL" id="OAJ43229.1"/>
    </source>
</evidence>
<dbReference type="Proteomes" id="UP000077115">
    <property type="component" value="Unassembled WGS sequence"/>
</dbReference>
<reference evidence="4 5" key="1">
    <citation type="submission" date="2006-10" db="EMBL/GenBank/DDBJ databases">
        <title>The Genome Sequence of Batrachochytrium dendrobatidis JEL423.</title>
        <authorList>
            <consortium name="The Broad Institute Genome Sequencing Platform"/>
            <person name="Birren B."/>
            <person name="Lander E."/>
            <person name="Galagan J."/>
            <person name="Cuomo C."/>
            <person name="Devon K."/>
            <person name="Jaffe D."/>
            <person name="Butler J."/>
            <person name="Alvarez P."/>
            <person name="Gnerre S."/>
            <person name="Grabherr M."/>
            <person name="Kleber M."/>
            <person name="Mauceli E."/>
            <person name="Brockman W."/>
            <person name="Young S."/>
            <person name="LaButti K."/>
            <person name="Sykes S."/>
            <person name="DeCaprio D."/>
            <person name="Crawford M."/>
            <person name="Koehrsen M."/>
            <person name="Engels R."/>
            <person name="Montgomery P."/>
            <person name="Pearson M."/>
            <person name="Howarth C."/>
            <person name="Larson L."/>
            <person name="White J."/>
            <person name="O'Leary S."/>
            <person name="Kodira C."/>
            <person name="Zeng Q."/>
            <person name="Yandava C."/>
            <person name="Alvarado L."/>
            <person name="Longcore J."/>
            <person name="James T."/>
        </authorList>
    </citation>
    <scope>NUCLEOTIDE SEQUENCE [LARGE SCALE GENOMIC DNA]</scope>
    <source>
        <strain evidence="4 5">JEL423</strain>
    </source>
</reference>
<sequence>MPLNTELTDLLDDYLSQEKLISLTGVTDLNCVKFLEIQVDSRSIGLGQLGKFVPNIEQLKLNNSHVECIRDLGTGFTNLRVLWMPRCELAFIDGIGSLRSLKELYLAYNRITDISSIGMLEELEILDLESNLISDLEQIEHLAVCPNLEELSLQGNPLDLFQKVLNKNMDDPKGKFIDTIQAYREIIGKTIPQLKILDDYSIGELHVQYETNFNINTAEYPSALFKACSNALEKSGDKPHGVPIRPATAQSRFGSIHSKVIVSDTGSNLTHGISTVLTGNPIMLLRARRKDRPRSTSTSNYSAAFEDASFTVDHPSSPSTSCTECVEKRIPLVGMNIVELPTLSNSENKNATLLNSQMPTANLLLSATSNTLSQIVFTEKTELNSKCPNGTNAGTASVPTPPTSAPKHQIDIGRSRRRINISSVTAKYRQQEDVGVTLVDDLRPPLNRYHIY</sequence>
<dbReference type="STRING" id="403673.A0A177WSY2"/>
<dbReference type="Pfam" id="PF12799">
    <property type="entry name" value="LRR_4"/>
    <property type="match status" value="1"/>
</dbReference>
<proteinExistence type="predicted"/>